<evidence type="ECO:0000313" key="2">
    <source>
        <dbReference type="Proteomes" id="UP000519023"/>
    </source>
</evidence>
<dbReference type="AlphaFoldDB" id="A0A7X9X088"/>
<reference evidence="1 2" key="1">
    <citation type="submission" date="2020-04" db="EMBL/GenBank/DDBJ databases">
        <title>Sphingobium sp. AR-3-1 isolated from Arctic soil.</title>
        <authorList>
            <person name="Dahal R.H."/>
            <person name="Chaudhary D.K."/>
        </authorList>
    </citation>
    <scope>NUCLEOTIDE SEQUENCE [LARGE SCALE GENOMIC DNA]</scope>
    <source>
        <strain evidence="1 2">AR-3-1</strain>
    </source>
</reference>
<gene>
    <name evidence="1" type="ORF">HHL08_24180</name>
</gene>
<sequence length="116" mass="12773">MSQFAYVVLSNPVAGREDEYNDWYSNRHLADVTAVPGFVAAQRFRLMDDAVEGAPRQRYMAIYTMETDDPGAAVEQLTALVQSGKMEMSEAFSMEDMAIHMYEAITPIVAAAAKGA</sequence>
<dbReference type="EMBL" id="JABBFV010000039">
    <property type="protein sequence ID" value="NML13182.1"/>
    <property type="molecule type" value="Genomic_DNA"/>
</dbReference>
<proteinExistence type="predicted"/>
<protein>
    <recommendedName>
        <fullName evidence="3">EthD family reductase</fullName>
    </recommendedName>
</protein>
<keyword evidence="2" id="KW-1185">Reference proteome</keyword>
<evidence type="ECO:0008006" key="3">
    <source>
        <dbReference type="Google" id="ProtNLM"/>
    </source>
</evidence>
<dbReference type="SUPFAM" id="SSF54909">
    <property type="entry name" value="Dimeric alpha+beta barrel"/>
    <property type="match status" value="1"/>
</dbReference>
<dbReference type="RefSeq" id="WP_169575453.1">
    <property type="nucleotide sequence ID" value="NZ_JABBFV010000039.1"/>
</dbReference>
<accession>A0A7X9X088</accession>
<name>A0A7X9X088_9SPHN</name>
<evidence type="ECO:0000313" key="1">
    <source>
        <dbReference type="EMBL" id="NML13182.1"/>
    </source>
</evidence>
<dbReference type="Gene3D" id="3.30.70.100">
    <property type="match status" value="1"/>
</dbReference>
<organism evidence="1 2">
    <name type="scientific">Sphingobium psychrophilum</name>
    <dbReference type="NCBI Taxonomy" id="2728834"/>
    <lineage>
        <taxon>Bacteria</taxon>
        <taxon>Pseudomonadati</taxon>
        <taxon>Pseudomonadota</taxon>
        <taxon>Alphaproteobacteria</taxon>
        <taxon>Sphingomonadales</taxon>
        <taxon>Sphingomonadaceae</taxon>
        <taxon>Sphingobium</taxon>
    </lineage>
</organism>
<comment type="caution">
    <text evidence="1">The sequence shown here is derived from an EMBL/GenBank/DDBJ whole genome shotgun (WGS) entry which is preliminary data.</text>
</comment>
<dbReference type="Proteomes" id="UP000519023">
    <property type="component" value="Unassembled WGS sequence"/>
</dbReference>
<dbReference type="InterPro" id="IPR011008">
    <property type="entry name" value="Dimeric_a/b-barrel"/>
</dbReference>